<evidence type="ECO:0000313" key="5">
    <source>
        <dbReference type="Proteomes" id="UP000831485"/>
    </source>
</evidence>
<feature type="region of interest" description="Disordered" evidence="1">
    <location>
        <begin position="84"/>
        <end position="153"/>
    </location>
</feature>
<dbReference type="AlphaFoldDB" id="A0A6V8MRW3"/>
<dbReference type="EMBL" id="BLXY01000001">
    <property type="protein sequence ID" value="GFO62614.1"/>
    <property type="molecule type" value="Genomic_DNA"/>
</dbReference>
<feature type="compositionally biased region" description="Low complexity" evidence="1">
    <location>
        <begin position="91"/>
        <end position="118"/>
    </location>
</feature>
<feature type="compositionally biased region" description="Pro residues" evidence="1">
    <location>
        <begin position="119"/>
        <end position="147"/>
    </location>
</feature>
<accession>A0A6V8MRW3</accession>
<name>A0A6V8MRW3_9BACT</name>
<keyword evidence="5" id="KW-1185">Reference proteome</keyword>
<organism evidence="2 4">
    <name type="scientific">Geomonas paludis</name>
    <dbReference type="NCBI Taxonomy" id="2740185"/>
    <lineage>
        <taxon>Bacteria</taxon>
        <taxon>Pseudomonadati</taxon>
        <taxon>Thermodesulfobacteriota</taxon>
        <taxon>Desulfuromonadia</taxon>
        <taxon>Geobacterales</taxon>
        <taxon>Geobacteraceae</taxon>
        <taxon>Geomonas</taxon>
    </lineage>
</organism>
<gene>
    <name evidence="2" type="ORF">GMPD_05330</name>
    <name evidence="3" type="ORF">M1B72_20560</name>
</gene>
<reference evidence="4" key="1">
    <citation type="submission" date="2020-06" db="EMBL/GenBank/DDBJ databases">
        <title>Draft genomic sequecing of Geomonas sp. Red736.</title>
        <authorList>
            <person name="Itoh H."/>
            <person name="Xu Z.X."/>
            <person name="Ushijima N."/>
            <person name="Masuda Y."/>
            <person name="Shiratori Y."/>
            <person name="Senoo K."/>
        </authorList>
    </citation>
    <scope>NUCLEOTIDE SEQUENCE [LARGE SCALE GENOMIC DNA]</scope>
    <source>
        <strain evidence="4">Red736</strain>
    </source>
</reference>
<evidence type="ECO:0000313" key="4">
    <source>
        <dbReference type="Proteomes" id="UP000568888"/>
    </source>
</evidence>
<dbReference type="RefSeq" id="WP_183344796.1">
    <property type="nucleotide sequence ID" value="NZ_BLXY01000001.1"/>
</dbReference>
<dbReference type="EMBL" id="CP096574">
    <property type="protein sequence ID" value="UPU35806.1"/>
    <property type="molecule type" value="Genomic_DNA"/>
</dbReference>
<reference evidence="2" key="2">
    <citation type="journal article" date="2021" name="Int. J. Syst. Evol. Microbiol.">
        <title>Geomonas silvestris sp. nov., Geomonas paludis sp. nov. and Geomonas limicola sp. nov., isolated from terrestrial environments, and emended description of the genus Geomonas.</title>
        <authorList>
            <person name="Itoh H."/>
            <person name="Xu Z."/>
            <person name="Masuda Y."/>
            <person name="Ushijima N."/>
            <person name="Hayakawa C."/>
            <person name="Shiratori Y."/>
            <person name="Senoo K."/>
        </authorList>
    </citation>
    <scope>NUCLEOTIDE SEQUENCE</scope>
    <source>
        <strain evidence="2">Red736</strain>
    </source>
</reference>
<dbReference type="Proteomes" id="UP000568888">
    <property type="component" value="Unassembled WGS sequence"/>
</dbReference>
<evidence type="ECO:0000313" key="2">
    <source>
        <dbReference type="EMBL" id="GFO62614.1"/>
    </source>
</evidence>
<evidence type="ECO:0000313" key="3">
    <source>
        <dbReference type="EMBL" id="UPU35806.1"/>
    </source>
</evidence>
<proteinExistence type="predicted"/>
<evidence type="ECO:0000256" key="1">
    <source>
        <dbReference type="SAM" id="MobiDB-lite"/>
    </source>
</evidence>
<sequence>MVLGFNHNIRYKGELFHVQTEDSGVANPHIITLLYRGGTILASAKTSYADIIKVEQLETVVESIMKEQHKDMMRRLKNGEFDARIFPDGVPAGASEEQSPAAEEQRPAAPAAAASPAPQQAPAPPAMARPAQQAPPVPPAPTVPPASPAHRSLDEVILDYLITGEDK</sequence>
<dbReference type="Proteomes" id="UP000831485">
    <property type="component" value="Chromosome"/>
</dbReference>
<reference evidence="3" key="3">
    <citation type="submission" date="2022-04" db="EMBL/GenBank/DDBJ databases">
        <authorList>
            <person name="Liu G."/>
        </authorList>
    </citation>
    <scope>NUCLEOTIDE SEQUENCE</scope>
    <source>
        <strain evidence="3">RG22</strain>
    </source>
</reference>
<protein>
    <submittedName>
        <fullName evidence="2">Uncharacterized protein</fullName>
    </submittedName>
</protein>